<keyword evidence="1" id="KW-0175">Coiled coil</keyword>
<dbReference type="EMBL" id="CATOUU010000762">
    <property type="protein sequence ID" value="CAI9946507.1"/>
    <property type="molecule type" value="Genomic_DNA"/>
</dbReference>
<evidence type="ECO:0000256" key="1">
    <source>
        <dbReference type="SAM" id="Coils"/>
    </source>
</evidence>
<accession>A0AA86PYM7</accession>
<evidence type="ECO:0000313" key="3">
    <source>
        <dbReference type="EMBL" id="CAL6021776.1"/>
    </source>
</evidence>
<reference evidence="3 4" key="2">
    <citation type="submission" date="2024-07" db="EMBL/GenBank/DDBJ databases">
        <authorList>
            <person name="Akdeniz Z."/>
        </authorList>
    </citation>
    <scope>NUCLEOTIDE SEQUENCE [LARGE SCALE GENOMIC DNA]</scope>
</reference>
<organism evidence="2">
    <name type="scientific">Hexamita inflata</name>
    <dbReference type="NCBI Taxonomy" id="28002"/>
    <lineage>
        <taxon>Eukaryota</taxon>
        <taxon>Metamonada</taxon>
        <taxon>Diplomonadida</taxon>
        <taxon>Hexamitidae</taxon>
        <taxon>Hexamitinae</taxon>
        <taxon>Hexamita</taxon>
    </lineage>
</organism>
<reference evidence="2" key="1">
    <citation type="submission" date="2023-06" db="EMBL/GenBank/DDBJ databases">
        <authorList>
            <person name="Kurt Z."/>
        </authorList>
    </citation>
    <scope>NUCLEOTIDE SEQUENCE</scope>
</reference>
<sequence length="108" mass="12678">MKMSISKKFVVPAVLQQVWKSEQQPITRSSSVYIQQERNLMDDSNYAVSLMKVEIELLKMMNKKVDFLNNSLQTISRNINNLEYNQNNILCFMYKQQINNSCVYSADQ</sequence>
<protein>
    <submittedName>
        <fullName evidence="3">Hypothetical_protein</fullName>
    </submittedName>
</protein>
<gene>
    <name evidence="3" type="ORF">HINF_LOCUS28333</name>
    <name evidence="2" type="ORF">HINF_LOCUS34152</name>
</gene>
<evidence type="ECO:0000313" key="4">
    <source>
        <dbReference type="Proteomes" id="UP001642409"/>
    </source>
</evidence>
<feature type="coiled-coil region" evidence="1">
    <location>
        <begin position="58"/>
        <end position="85"/>
    </location>
</feature>
<name>A0AA86PYM7_9EUKA</name>
<keyword evidence="4" id="KW-1185">Reference proteome</keyword>
<dbReference type="EMBL" id="CAXDID020000089">
    <property type="protein sequence ID" value="CAL6021776.1"/>
    <property type="molecule type" value="Genomic_DNA"/>
</dbReference>
<dbReference type="Proteomes" id="UP001642409">
    <property type="component" value="Unassembled WGS sequence"/>
</dbReference>
<proteinExistence type="predicted"/>
<dbReference type="AlphaFoldDB" id="A0AA86PYM7"/>
<evidence type="ECO:0000313" key="2">
    <source>
        <dbReference type="EMBL" id="CAI9946507.1"/>
    </source>
</evidence>
<comment type="caution">
    <text evidence="2">The sequence shown here is derived from an EMBL/GenBank/DDBJ whole genome shotgun (WGS) entry which is preliminary data.</text>
</comment>